<dbReference type="PANTHER" id="PTHR34704">
    <property type="entry name" value="ATPASE"/>
    <property type="match status" value="1"/>
</dbReference>
<sequence>MRIIRRRIELSKLEGEGWKMLYGRRKTGKTFLVRNFLDYDEFFFVERDGLVRDLKDGSTMTHREFMRLFPRLLKGGKVVVDEFHRLPPGFLDALHAYSGRGELILITSTLWLAKRKLLGTGSPLIGVVEPVRIGLIDEREILVELSREVKGRELIEAATYLREPLLVPLYRPPLREFLADYLSSSGLLIGELVGETFTEEERELTEVYRALMKGIADGKETSTELSSLLYSLGLISKDNPGVLQKYLTTLTDMGILRKIPVTGKRRKKFAYRHSSPLLDLHFYLEAKYAYTELETPREFIRKAIDEKLPRHVEGFIERFLAKAYGLRPVKIELPDLELDVALQGFKRLELVGEVKWKKGIKASEIRRVEEKLSRFKCRRVLVVPDEGALERKPRGIEVLTPEELLEIAEESLETSLAG</sequence>
<evidence type="ECO:0000313" key="2">
    <source>
        <dbReference type="Proteomes" id="UP000250125"/>
    </source>
</evidence>
<dbReference type="KEGG" id="tsl:A3L11_07580"/>
<dbReference type="Proteomes" id="UP000250125">
    <property type="component" value="Chromosome"/>
</dbReference>
<gene>
    <name evidence="1" type="ORF">A3L11_07580</name>
</gene>
<dbReference type="PANTHER" id="PTHR34704:SF1">
    <property type="entry name" value="ATPASE"/>
    <property type="match status" value="1"/>
</dbReference>
<dbReference type="OrthoDB" id="132045at2157"/>
<name>A0A2Z2MN82_9EURY</name>
<accession>A0A2Z2MN82</accession>
<keyword evidence="2" id="KW-1185">Reference proteome</keyword>
<protein>
    <submittedName>
        <fullName evidence="1">ATPase</fullName>
    </submittedName>
</protein>
<dbReference type="SUPFAM" id="SSF52540">
    <property type="entry name" value="P-loop containing nucleoside triphosphate hydrolases"/>
    <property type="match status" value="1"/>
</dbReference>
<dbReference type="InterPro" id="IPR027417">
    <property type="entry name" value="P-loop_NTPase"/>
</dbReference>
<dbReference type="AlphaFoldDB" id="A0A2Z2MN82"/>
<dbReference type="RefSeq" id="WP_198300126.1">
    <property type="nucleotide sequence ID" value="NZ_CP015103.1"/>
</dbReference>
<reference evidence="1 2" key="1">
    <citation type="submission" date="2016-04" db="EMBL/GenBank/DDBJ databases">
        <title>Complete genome sequence of Thermococcus siculi type strain RG-20.</title>
        <authorList>
            <person name="Oger P.M."/>
        </authorList>
    </citation>
    <scope>NUCLEOTIDE SEQUENCE [LARGE SCALE GENOMIC DNA]</scope>
    <source>
        <strain evidence="1 2">RG-20</strain>
    </source>
</reference>
<dbReference type="EMBL" id="CP015103">
    <property type="protein sequence ID" value="ASJ09095.1"/>
    <property type="molecule type" value="Genomic_DNA"/>
</dbReference>
<organism evidence="1 2">
    <name type="scientific">Thermococcus siculi</name>
    <dbReference type="NCBI Taxonomy" id="72803"/>
    <lineage>
        <taxon>Archaea</taxon>
        <taxon>Methanobacteriati</taxon>
        <taxon>Methanobacteriota</taxon>
        <taxon>Thermococci</taxon>
        <taxon>Thermococcales</taxon>
        <taxon>Thermococcaceae</taxon>
        <taxon>Thermococcus</taxon>
    </lineage>
</organism>
<evidence type="ECO:0000313" key="1">
    <source>
        <dbReference type="EMBL" id="ASJ09095.1"/>
    </source>
</evidence>
<proteinExistence type="predicted"/>
<dbReference type="GeneID" id="33318088"/>